<evidence type="ECO:0000256" key="1">
    <source>
        <dbReference type="ARBA" id="ARBA00004196"/>
    </source>
</evidence>
<comment type="subcellular location">
    <subcellularLocation>
        <location evidence="1">Cell envelope</location>
    </subcellularLocation>
</comment>
<accession>A0ABZ2GDC0</accession>
<evidence type="ECO:0000313" key="7">
    <source>
        <dbReference type="Proteomes" id="UP001379444"/>
    </source>
</evidence>
<dbReference type="Pfam" id="PF13407">
    <property type="entry name" value="Peripla_BP_4"/>
    <property type="match status" value="1"/>
</dbReference>
<dbReference type="PANTHER" id="PTHR46847:SF1">
    <property type="entry name" value="D-ALLOSE-BINDING PERIPLASMIC PROTEIN-RELATED"/>
    <property type="match status" value="1"/>
</dbReference>
<feature type="signal peptide" evidence="4">
    <location>
        <begin position="1"/>
        <end position="24"/>
    </location>
</feature>
<comment type="similarity">
    <text evidence="2">Belongs to the bacterial solute-binding protein 2 family.</text>
</comment>
<dbReference type="PANTHER" id="PTHR46847">
    <property type="entry name" value="D-ALLOSE-BINDING PERIPLASMIC PROTEIN-RELATED"/>
    <property type="match status" value="1"/>
</dbReference>
<dbReference type="SUPFAM" id="SSF53822">
    <property type="entry name" value="Periplasmic binding protein-like I"/>
    <property type="match status" value="1"/>
</dbReference>
<protein>
    <submittedName>
        <fullName evidence="6">Sugar ABC transporter substrate-binding protein</fullName>
    </submittedName>
</protein>
<sequence>MKKVSLPSLLIPAVLLISSAPLLADELSLTPEEHTPMTCDITLDVNHLAQTKIAKSSKPYTLAFSVPSYANPYVQALLYGAQQAANEAGVKLSVTAGKGFMDPASQITQLENALSRRPDAVLINPSDPDGLAQTIDEIIENGTPVIDVGTLSNSEQSWKLVQDDYTQGVMAAEALAKQNLANGKGIIMGGPANASWARRRVAGFMDTLQKYPNLHIAAVVSSDIDPQQGLTKFVNAAQANPQFGWIYATGSFLLAPQSIPVEYQNAVYVAGGLTNVTEDALRQNKITAVLPDFPIATGYYGVKMAIDILEKRPPLKRICAPVAAMTVSDLSDPVWSKSSILPSDFKPLD</sequence>
<name>A0ABZ2GDC0_9GAMM</name>
<dbReference type="RefSeq" id="WP_264496953.1">
    <property type="nucleotide sequence ID" value="NZ_CP109947.1"/>
</dbReference>
<keyword evidence="7" id="KW-1185">Reference proteome</keyword>
<evidence type="ECO:0000256" key="3">
    <source>
        <dbReference type="ARBA" id="ARBA00022729"/>
    </source>
</evidence>
<evidence type="ECO:0000256" key="2">
    <source>
        <dbReference type="ARBA" id="ARBA00007639"/>
    </source>
</evidence>
<dbReference type="InterPro" id="IPR025997">
    <property type="entry name" value="SBP_2_dom"/>
</dbReference>
<evidence type="ECO:0000259" key="5">
    <source>
        <dbReference type="Pfam" id="PF13407"/>
    </source>
</evidence>
<dbReference type="CDD" id="cd01536">
    <property type="entry name" value="PBP1_ABC_sugar_binding-like"/>
    <property type="match status" value="1"/>
</dbReference>
<reference evidence="6 7" key="1">
    <citation type="journal article" date="2024" name="Front. Plant Sci.">
        <title>Comprehensive phenomic and genomic studies of the species, Pectobacterium cacticida and proposal for reclassification as Alcorniella cacticida comb. nov.</title>
        <authorList>
            <person name="Jonca J."/>
            <person name="Pirhonen M."/>
            <person name="Waleron M.M."/>
            <person name="Gawor J."/>
            <person name="Mrozik A."/>
            <person name="Smoktunowicz M."/>
            <person name="Waleron K."/>
            <person name="Waleron M."/>
        </authorList>
    </citation>
    <scope>NUCLEOTIDE SEQUENCE [LARGE SCALE GENOMIC DNA]</scope>
    <source>
        <strain evidence="6 7">DPMP6</strain>
    </source>
</reference>
<evidence type="ECO:0000313" key="6">
    <source>
        <dbReference type="EMBL" id="WWO39048.1"/>
    </source>
</evidence>
<keyword evidence="3 4" id="KW-0732">Signal</keyword>
<dbReference type="InterPro" id="IPR028082">
    <property type="entry name" value="Peripla_BP_I"/>
</dbReference>
<dbReference type="EMBL" id="CP125967">
    <property type="protein sequence ID" value="WWO39048.1"/>
    <property type="molecule type" value="Genomic_DNA"/>
</dbReference>
<feature type="domain" description="Periplasmic binding protein" evidence="5">
    <location>
        <begin position="63"/>
        <end position="311"/>
    </location>
</feature>
<proteinExistence type="inferred from homology"/>
<evidence type="ECO:0000256" key="4">
    <source>
        <dbReference type="SAM" id="SignalP"/>
    </source>
</evidence>
<organism evidence="6 7">
    <name type="scientific">Pectobacterium cacticida</name>
    <dbReference type="NCBI Taxonomy" id="69221"/>
    <lineage>
        <taxon>Bacteria</taxon>
        <taxon>Pseudomonadati</taxon>
        <taxon>Pseudomonadota</taxon>
        <taxon>Gammaproteobacteria</taxon>
        <taxon>Enterobacterales</taxon>
        <taxon>Pectobacteriaceae</taxon>
        <taxon>Pectobacterium</taxon>
    </lineage>
</organism>
<dbReference type="Gene3D" id="3.40.50.2300">
    <property type="match status" value="2"/>
</dbReference>
<gene>
    <name evidence="6" type="ORF">QNA12_03190</name>
</gene>
<dbReference type="Proteomes" id="UP001379444">
    <property type="component" value="Chromosome"/>
</dbReference>
<feature type="chain" id="PRO_5047353450" evidence="4">
    <location>
        <begin position="25"/>
        <end position="349"/>
    </location>
</feature>